<keyword evidence="2" id="KW-1185">Reference proteome</keyword>
<dbReference type="Proteomes" id="UP001163798">
    <property type="component" value="Unassembled WGS sequence"/>
</dbReference>
<evidence type="ECO:0000313" key="1">
    <source>
        <dbReference type="EMBL" id="KAJ3783436.1"/>
    </source>
</evidence>
<reference evidence="1" key="1">
    <citation type="submission" date="2022-08" db="EMBL/GenBank/DDBJ databases">
        <authorList>
            <consortium name="DOE Joint Genome Institute"/>
            <person name="Min B."/>
            <person name="Riley R."/>
            <person name="Sierra-Patev S."/>
            <person name="Naranjo-Ortiz M."/>
            <person name="Looney B."/>
            <person name="Konkel Z."/>
            <person name="Slot J.C."/>
            <person name="Sakamoto Y."/>
            <person name="Steenwyk J.L."/>
            <person name="Rokas A."/>
            <person name="Carro J."/>
            <person name="Camarero S."/>
            <person name="Ferreira P."/>
            <person name="Molpeceres G."/>
            <person name="Ruiz-Duenas F.J."/>
            <person name="Serrano A."/>
            <person name="Henrissat B."/>
            <person name="Drula E."/>
            <person name="Hughes K.W."/>
            <person name="Mata J.L."/>
            <person name="Ishikawa N.K."/>
            <person name="Vargas-Isla R."/>
            <person name="Ushijima S."/>
            <person name="Smith C.A."/>
            <person name="Ahrendt S."/>
            <person name="Andreopoulos W."/>
            <person name="He G."/>
            <person name="Labutti K."/>
            <person name="Lipzen A."/>
            <person name="Ng V."/>
            <person name="Sandor L."/>
            <person name="Barry K."/>
            <person name="Martinez A.T."/>
            <person name="Xiao Y."/>
            <person name="Gibbons J.G."/>
            <person name="Terashima K."/>
            <person name="Hibbett D.S."/>
            <person name="Grigoriev I.V."/>
        </authorList>
    </citation>
    <scope>NUCLEOTIDE SEQUENCE</scope>
    <source>
        <strain evidence="1">TFB10291</strain>
    </source>
</reference>
<organism evidence="1 2">
    <name type="scientific">Lentinula aff. detonsa</name>
    <dbReference type="NCBI Taxonomy" id="2804958"/>
    <lineage>
        <taxon>Eukaryota</taxon>
        <taxon>Fungi</taxon>
        <taxon>Dikarya</taxon>
        <taxon>Basidiomycota</taxon>
        <taxon>Agaricomycotina</taxon>
        <taxon>Agaricomycetes</taxon>
        <taxon>Agaricomycetidae</taxon>
        <taxon>Agaricales</taxon>
        <taxon>Marasmiineae</taxon>
        <taxon>Omphalotaceae</taxon>
        <taxon>Lentinula</taxon>
    </lineage>
</organism>
<gene>
    <name evidence="1" type="ORF">GGU10DRAFT_52958</name>
</gene>
<proteinExistence type="predicted"/>
<name>A0AA38NCB4_9AGAR</name>
<dbReference type="EMBL" id="MU793420">
    <property type="protein sequence ID" value="KAJ3783436.1"/>
    <property type="molecule type" value="Genomic_DNA"/>
</dbReference>
<evidence type="ECO:0000313" key="2">
    <source>
        <dbReference type="Proteomes" id="UP001163798"/>
    </source>
</evidence>
<comment type="caution">
    <text evidence="1">The sequence shown here is derived from an EMBL/GenBank/DDBJ whole genome shotgun (WGS) entry which is preliminary data.</text>
</comment>
<protein>
    <submittedName>
        <fullName evidence="1">Uncharacterized protein</fullName>
    </submittedName>
</protein>
<sequence length="224" mass="25890">MPICLPPINRIKPIKALWRTQVLCWSKCMPLTQLLSPCRLLSSHISNLPKFWLQLLFMRLRLLVYLLLTLLSINLIHARPPPIQSPSERNYLNGQKLYIRFACGHKFGEEDTQAAYAQLDRFLASRQVWKKLRLSKYRTPEDRNGLNLAKIGHPHPRYDKHTLHFNIQGIGECDGDCEVEILRNSPRKNFRVRCARTGEVILQRGNPSPGLWQDLLTLTCGMGL</sequence>
<accession>A0AA38NCB4</accession>
<dbReference type="AlphaFoldDB" id="A0AA38NCB4"/>